<dbReference type="InterPro" id="IPR058535">
    <property type="entry name" value="MafB19-deam"/>
</dbReference>
<sequence>MEKLFYMNEALKEAYKAYNKGETPIGAVIVKDGEIIARAHNLTEELKDSTAHAEMLAIKQASEKLGGWRLINCDLYVTMEPCIMCSGAIVNSRIKKLIIGTKHIKNSYIEKQHEFKMDYFNFNNIEVTFGVNQEDCSIILQKFFKTLRNK</sequence>
<comment type="similarity">
    <text evidence="1">Belongs to the cytidine and deoxycytidylate deaminase family. ADAT2 subfamily.</text>
</comment>
<dbReference type="PANTHER" id="PTHR11079">
    <property type="entry name" value="CYTOSINE DEAMINASE FAMILY MEMBER"/>
    <property type="match status" value="1"/>
</dbReference>
<reference evidence="10 11" key="1">
    <citation type="submission" date="2020-08" db="EMBL/GenBank/DDBJ databases">
        <authorList>
            <person name="Liu C."/>
            <person name="Sun Q."/>
        </authorList>
    </citation>
    <scope>NUCLEOTIDE SEQUENCE [LARGE SCALE GENOMIC DNA]</scope>
    <source>
        <strain evidence="10 11">NSJ-18</strain>
    </source>
</reference>
<feature type="active site" description="Proton donor" evidence="8">
    <location>
        <position position="54"/>
    </location>
</feature>
<keyword evidence="6 8" id="KW-0862">Zinc</keyword>
<feature type="binding site" evidence="8">
    <location>
        <position position="52"/>
    </location>
    <ligand>
        <name>Zn(2+)</name>
        <dbReference type="ChEBI" id="CHEBI:29105"/>
        <note>catalytic</note>
    </ligand>
</feature>
<dbReference type="HAMAP" id="MF_00972">
    <property type="entry name" value="tRNA_aden_deaminase"/>
    <property type="match status" value="1"/>
</dbReference>
<evidence type="ECO:0000256" key="8">
    <source>
        <dbReference type="HAMAP-Rule" id="MF_00972"/>
    </source>
</evidence>
<feature type="binding site" evidence="8">
    <location>
        <position position="82"/>
    </location>
    <ligand>
        <name>Zn(2+)</name>
        <dbReference type="ChEBI" id="CHEBI:29105"/>
        <note>catalytic</note>
    </ligand>
</feature>
<dbReference type="PROSITE" id="PS00903">
    <property type="entry name" value="CYT_DCMP_DEAMINASES_1"/>
    <property type="match status" value="1"/>
</dbReference>
<accession>A0ABR7JTY3</accession>
<comment type="subunit">
    <text evidence="2 8">Homodimer.</text>
</comment>
<dbReference type="Proteomes" id="UP000609849">
    <property type="component" value="Unassembled WGS sequence"/>
</dbReference>
<keyword evidence="4 8" id="KW-0479">Metal-binding</keyword>
<organism evidence="10 11">
    <name type="scientific">Romboutsia faecis</name>
    <dbReference type="NCBI Taxonomy" id="2764597"/>
    <lineage>
        <taxon>Bacteria</taxon>
        <taxon>Bacillati</taxon>
        <taxon>Bacillota</taxon>
        <taxon>Clostridia</taxon>
        <taxon>Peptostreptococcales</taxon>
        <taxon>Peptostreptococcaceae</taxon>
        <taxon>Romboutsia</taxon>
    </lineage>
</organism>
<evidence type="ECO:0000256" key="5">
    <source>
        <dbReference type="ARBA" id="ARBA00022801"/>
    </source>
</evidence>
<dbReference type="InterPro" id="IPR028883">
    <property type="entry name" value="tRNA_aden_deaminase"/>
</dbReference>
<dbReference type="EMBL" id="JACRWE010000016">
    <property type="protein sequence ID" value="MBC5998373.1"/>
    <property type="molecule type" value="Genomic_DNA"/>
</dbReference>
<dbReference type="CDD" id="cd01285">
    <property type="entry name" value="nucleoside_deaminase"/>
    <property type="match status" value="1"/>
</dbReference>
<evidence type="ECO:0000313" key="11">
    <source>
        <dbReference type="Proteomes" id="UP000609849"/>
    </source>
</evidence>
<dbReference type="InterPro" id="IPR016192">
    <property type="entry name" value="APOBEC/CMP_deaminase_Zn-bd"/>
</dbReference>
<keyword evidence="3 8" id="KW-0819">tRNA processing</keyword>
<feature type="domain" description="CMP/dCMP-type deaminase" evidence="9">
    <location>
        <begin position="1"/>
        <end position="126"/>
    </location>
</feature>
<comment type="catalytic activity">
    <reaction evidence="7 8">
        <text>adenosine(34) in tRNA + H2O + H(+) = inosine(34) in tRNA + NH4(+)</text>
        <dbReference type="Rhea" id="RHEA:43168"/>
        <dbReference type="Rhea" id="RHEA-COMP:10373"/>
        <dbReference type="Rhea" id="RHEA-COMP:10374"/>
        <dbReference type="ChEBI" id="CHEBI:15377"/>
        <dbReference type="ChEBI" id="CHEBI:15378"/>
        <dbReference type="ChEBI" id="CHEBI:28938"/>
        <dbReference type="ChEBI" id="CHEBI:74411"/>
        <dbReference type="ChEBI" id="CHEBI:82852"/>
        <dbReference type="EC" id="3.5.4.33"/>
    </reaction>
</comment>
<dbReference type="InterPro" id="IPR016193">
    <property type="entry name" value="Cytidine_deaminase-like"/>
</dbReference>
<protein>
    <recommendedName>
        <fullName evidence="8">tRNA-specific adenosine deaminase</fullName>
        <ecNumber evidence="8">3.5.4.33</ecNumber>
    </recommendedName>
</protein>
<name>A0ABR7JTY3_9FIRM</name>
<evidence type="ECO:0000256" key="1">
    <source>
        <dbReference type="ARBA" id="ARBA00010669"/>
    </source>
</evidence>
<evidence type="ECO:0000256" key="6">
    <source>
        <dbReference type="ARBA" id="ARBA00022833"/>
    </source>
</evidence>
<keyword evidence="5 8" id="KW-0378">Hydrolase</keyword>
<dbReference type="Pfam" id="PF14437">
    <property type="entry name" value="MafB19-deam"/>
    <property type="match status" value="1"/>
</dbReference>
<evidence type="ECO:0000256" key="7">
    <source>
        <dbReference type="ARBA" id="ARBA00048045"/>
    </source>
</evidence>
<comment type="caution">
    <text evidence="10">The sequence shown here is derived from an EMBL/GenBank/DDBJ whole genome shotgun (WGS) entry which is preliminary data.</text>
</comment>
<evidence type="ECO:0000313" key="10">
    <source>
        <dbReference type="EMBL" id="MBC5998373.1"/>
    </source>
</evidence>
<keyword evidence="11" id="KW-1185">Reference proteome</keyword>
<dbReference type="Gene3D" id="3.40.140.10">
    <property type="entry name" value="Cytidine Deaminase, domain 2"/>
    <property type="match status" value="1"/>
</dbReference>
<proteinExistence type="inferred from homology"/>
<dbReference type="SUPFAM" id="SSF53927">
    <property type="entry name" value="Cytidine deaminase-like"/>
    <property type="match status" value="1"/>
</dbReference>
<comment type="function">
    <text evidence="8">Catalyzes the deamination of adenosine to inosine at the wobble position 34 of tRNA(Arg2).</text>
</comment>
<comment type="cofactor">
    <cofactor evidence="8">
        <name>Zn(2+)</name>
        <dbReference type="ChEBI" id="CHEBI:29105"/>
    </cofactor>
    <text evidence="8">Binds 1 zinc ion per subunit.</text>
</comment>
<evidence type="ECO:0000259" key="9">
    <source>
        <dbReference type="PROSITE" id="PS51747"/>
    </source>
</evidence>
<evidence type="ECO:0000256" key="3">
    <source>
        <dbReference type="ARBA" id="ARBA00022694"/>
    </source>
</evidence>
<dbReference type="InterPro" id="IPR002125">
    <property type="entry name" value="CMP_dCMP_dom"/>
</dbReference>
<gene>
    <name evidence="8" type="primary">tadA</name>
    <name evidence="10" type="ORF">H8923_16640</name>
</gene>
<feature type="binding site" evidence="8">
    <location>
        <position position="85"/>
    </location>
    <ligand>
        <name>Zn(2+)</name>
        <dbReference type="ChEBI" id="CHEBI:29105"/>
        <note>catalytic</note>
    </ligand>
</feature>
<dbReference type="EC" id="3.5.4.33" evidence="8"/>
<evidence type="ECO:0000256" key="4">
    <source>
        <dbReference type="ARBA" id="ARBA00022723"/>
    </source>
</evidence>
<dbReference type="PANTHER" id="PTHR11079:SF202">
    <property type="entry name" value="TRNA-SPECIFIC ADENOSINE DEAMINASE"/>
    <property type="match status" value="1"/>
</dbReference>
<evidence type="ECO:0000256" key="2">
    <source>
        <dbReference type="ARBA" id="ARBA00011738"/>
    </source>
</evidence>
<dbReference type="RefSeq" id="WP_153973179.1">
    <property type="nucleotide sequence ID" value="NZ_JACRWE010000016.1"/>
</dbReference>
<dbReference type="PROSITE" id="PS51747">
    <property type="entry name" value="CYT_DCMP_DEAMINASES_2"/>
    <property type="match status" value="1"/>
</dbReference>